<dbReference type="EMBL" id="JAWNGC010000002">
    <property type="protein sequence ID" value="MDY5154656.1"/>
    <property type="molecule type" value="Genomic_DNA"/>
</dbReference>
<evidence type="ECO:0000313" key="2">
    <source>
        <dbReference type="EMBL" id="MDY5154656.1"/>
    </source>
</evidence>
<protein>
    <submittedName>
        <fullName evidence="2">Uncharacterized protein</fullName>
    </submittedName>
</protein>
<feature type="compositionally biased region" description="Basic and acidic residues" evidence="1">
    <location>
        <begin position="47"/>
        <end position="68"/>
    </location>
</feature>
<accession>A0AAW9HL91</accession>
<gene>
    <name evidence="2" type="ORF">R6G80_02800</name>
</gene>
<proteinExistence type="predicted"/>
<organism evidence="2 3">
    <name type="scientific">Actinotignum urinale</name>
    <dbReference type="NCBI Taxonomy" id="190146"/>
    <lineage>
        <taxon>Bacteria</taxon>
        <taxon>Bacillati</taxon>
        <taxon>Actinomycetota</taxon>
        <taxon>Actinomycetes</taxon>
        <taxon>Actinomycetales</taxon>
        <taxon>Actinomycetaceae</taxon>
        <taxon>Actinotignum</taxon>
    </lineage>
</organism>
<sequence length="302" mass="32985">MANVKTYLSKILSAVYGKDVRGAIHDSIAAINQQVETTTSGEANRVQAEKERASAETSRKNAETERTNAEALRQNAESSRNEDEKKRENSTNELKSRMNEKLNTVDQKISEMQNRVQEAIDAVPKSVLTLDATLSKEGYAADAKTTGDAIAVLRKGKERKIFPLTSSNPAVVFKQESYLIVEGPFATLYFTASIRSLTDNSFGPLLALCVSPIKPASAIVGTAFIMEEEYSRPLIMLETGALCLMINPNQSSATATNAPVLKEFENLNTQDTPVSDRPPKPDPNGTYTLTGSIIYLATETQE</sequence>
<dbReference type="AlphaFoldDB" id="A0AAW9HL91"/>
<feature type="compositionally biased region" description="Basic and acidic residues" evidence="1">
    <location>
        <begin position="79"/>
        <end position="99"/>
    </location>
</feature>
<dbReference type="RefSeq" id="WP_320756367.1">
    <property type="nucleotide sequence ID" value="NZ_JAWNGC010000002.1"/>
</dbReference>
<comment type="caution">
    <text evidence="2">The sequence shown here is derived from an EMBL/GenBank/DDBJ whole genome shotgun (WGS) entry which is preliminary data.</text>
</comment>
<name>A0AAW9HL91_9ACTO</name>
<feature type="region of interest" description="Disordered" evidence="1">
    <location>
        <begin position="37"/>
        <end position="99"/>
    </location>
</feature>
<evidence type="ECO:0000256" key="1">
    <source>
        <dbReference type="SAM" id="MobiDB-lite"/>
    </source>
</evidence>
<evidence type="ECO:0000313" key="3">
    <source>
        <dbReference type="Proteomes" id="UP001281731"/>
    </source>
</evidence>
<reference evidence="2" key="1">
    <citation type="submission" date="2023-10" db="EMBL/GenBank/DDBJ databases">
        <title>Whole Genome based description of the genera Actinobaculum and Actinotignum reveals a complex phylogenetic relationship within the species included in the genus Actinotignum.</title>
        <authorList>
            <person name="Jensen C.S."/>
            <person name="Dargis R."/>
            <person name="Kemp M."/>
            <person name="Christensen J.J."/>
        </authorList>
    </citation>
    <scope>NUCLEOTIDE SEQUENCE</scope>
    <source>
        <strain evidence="2">SLA_B511</strain>
    </source>
</reference>
<dbReference type="Proteomes" id="UP001281731">
    <property type="component" value="Unassembled WGS sequence"/>
</dbReference>